<organism evidence="14 15">
    <name type="scientific">Trema orientale</name>
    <name type="common">Charcoal tree</name>
    <name type="synonym">Celtis orientalis</name>
    <dbReference type="NCBI Taxonomy" id="63057"/>
    <lineage>
        <taxon>Eukaryota</taxon>
        <taxon>Viridiplantae</taxon>
        <taxon>Streptophyta</taxon>
        <taxon>Embryophyta</taxon>
        <taxon>Tracheophyta</taxon>
        <taxon>Spermatophyta</taxon>
        <taxon>Magnoliopsida</taxon>
        <taxon>eudicotyledons</taxon>
        <taxon>Gunneridae</taxon>
        <taxon>Pentapetalae</taxon>
        <taxon>rosids</taxon>
        <taxon>fabids</taxon>
        <taxon>Rosales</taxon>
        <taxon>Cannabaceae</taxon>
        <taxon>Trema</taxon>
    </lineage>
</organism>
<feature type="active site" evidence="10">
    <location>
        <position position="340"/>
    </location>
</feature>
<keyword evidence="4 13" id="KW-0812">Transmembrane</keyword>
<proteinExistence type="inferred from homology"/>
<name>A0A2P5EXQ5_TREOI</name>
<dbReference type="EMBL" id="JXTC01000085">
    <property type="protein sequence ID" value="PON90312.1"/>
    <property type="molecule type" value="Genomic_DNA"/>
</dbReference>
<keyword evidence="15" id="KW-1185">Reference proteome</keyword>
<comment type="similarity">
    <text evidence="9">Belongs to the glycosyltransferase 2 family. Plant cellulose synthase-like E subfamily.</text>
</comment>
<keyword evidence="2" id="KW-0328">Glycosyltransferase</keyword>
<dbReference type="Gene3D" id="3.90.550.10">
    <property type="entry name" value="Spore Coat Polysaccharide Biosynthesis Protein SpsA, Chain A"/>
    <property type="match status" value="1"/>
</dbReference>
<comment type="caution">
    <text evidence="14">The sequence shown here is derived from an EMBL/GenBank/DDBJ whole genome shotgun (WGS) entry which is preliminary data.</text>
</comment>
<dbReference type="Pfam" id="PF03552">
    <property type="entry name" value="Cellulose_synt"/>
    <property type="match status" value="2"/>
</dbReference>
<dbReference type="InterPro" id="IPR005150">
    <property type="entry name" value="Cellulose_synth"/>
</dbReference>
<feature type="binding site" evidence="12">
    <location>
        <position position="173"/>
    </location>
    <ligand>
        <name>Mn(2+)</name>
        <dbReference type="ChEBI" id="CHEBI:29035"/>
    </ligand>
</feature>
<evidence type="ECO:0000256" key="5">
    <source>
        <dbReference type="ARBA" id="ARBA00022989"/>
    </source>
</evidence>
<evidence type="ECO:0000256" key="13">
    <source>
        <dbReference type="SAM" id="Phobius"/>
    </source>
</evidence>
<keyword evidence="7" id="KW-0961">Cell wall biogenesis/degradation</keyword>
<feature type="transmembrane region" description="Helical" evidence="13">
    <location>
        <begin position="575"/>
        <end position="597"/>
    </location>
</feature>
<dbReference type="AlphaFoldDB" id="A0A2P5EXQ5"/>
<dbReference type="InterPro" id="IPR029044">
    <property type="entry name" value="Nucleotide-diphossugar_trans"/>
</dbReference>
<evidence type="ECO:0000313" key="14">
    <source>
        <dbReference type="EMBL" id="PON90312.1"/>
    </source>
</evidence>
<dbReference type="SUPFAM" id="SSF53448">
    <property type="entry name" value="Nucleotide-diphospho-sugar transferases"/>
    <property type="match status" value="1"/>
</dbReference>
<dbReference type="OrthoDB" id="72851at2759"/>
<evidence type="ECO:0000256" key="10">
    <source>
        <dbReference type="PIRSR" id="PIRSR605150-1"/>
    </source>
</evidence>
<dbReference type="FunFam" id="3.90.550.10:FF:000112">
    <property type="entry name" value="Cellulose synthase-like protein E1"/>
    <property type="match status" value="1"/>
</dbReference>
<sequence>MVANTVLSVMAYNYAAEKISVYLSDDGGSDLTFYALLEASRFSKQWLPFCNKFRVEPRSPEAYFRTAFSQPLDLSHDHDLHLDQWTSTKKLYEDMKRRIESTTKVGQISEAIRKEHKGFHEWDFVSSRRDHQTILQILIDGRDPKAVDIEGQPLPTLVYLAREKRPQYHHNFKAGAMNSLIRVSSRISNAPVILNVDCDMYSNNSESVRDALCFFLDEEKGHEVAFVQFPQAFENLTKSDIYSNSLRYIMEVELRGLDAHGGPCYIGTGCFHRRESLSGKKYKEATKALDWKGKNTKGKAEEISAEALEEISKFLASCTYEENTEWGKEMGLMYGCLVEDVLTGLLVQCRGWRSMYCSPERKAFLGAAPTTLLQTLVQHKRWTEGDLQILLSRYCPLTYGYQKIPIRLQLSYLLYLLWPLNCLPSLYYVIVPSLCLLKGISLFPQISNIWVVPFFFVFFGNRAYSLGELLIYGGTYQEWLNDQRMWLFKRTTSFFFSLLDNILRLLGFTKLAFTITAKVVDDDVSERYEQELMEFGTDSPMFTILTTLALLNALGFIWGLKRLVLTEQSLFLNPFAMQAILCGLLVFINLPVYQATFSRKDKGRMPTSVTYRSIMFTLLACSINLY</sequence>
<comment type="function">
    <text evidence="8">Thought to be a Golgi-localized beta-glycan synthase that polymerize the backbones of noncellulosic polysaccharides (hemicelluloses) of plant cell wall.</text>
</comment>
<evidence type="ECO:0000256" key="1">
    <source>
        <dbReference type="ARBA" id="ARBA00004127"/>
    </source>
</evidence>
<dbReference type="Proteomes" id="UP000237000">
    <property type="component" value="Unassembled WGS sequence"/>
</dbReference>
<evidence type="ECO:0000256" key="9">
    <source>
        <dbReference type="ARBA" id="ARBA00060766"/>
    </source>
</evidence>
<evidence type="ECO:0000256" key="4">
    <source>
        <dbReference type="ARBA" id="ARBA00022692"/>
    </source>
</evidence>
<dbReference type="GO" id="GO:0016760">
    <property type="term" value="F:cellulose synthase (UDP-forming) activity"/>
    <property type="evidence" value="ECO:0007669"/>
    <property type="project" value="InterPro"/>
</dbReference>
<reference evidence="15" key="1">
    <citation type="submission" date="2016-06" db="EMBL/GenBank/DDBJ databases">
        <title>Parallel loss of symbiosis genes in relatives of nitrogen-fixing non-legume Parasponia.</title>
        <authorList>
            <person name="Van Velzen R."/>
            <person name="Holmer R."/>
            <person name="Bu F."/>
            <person name="Rutten L."/>
            <person name="Van Zeijl A."/>
            <person name="Liu W."/>
            <person name="Santuari L."/>
            <person name="Cao Q."/>
            <person name="Sharma T."/>
            <person name="Shen D."/>
            <person name="Roswanjaya Y."/>
            <person name="Wardhani T."/>
            <person name="Kalhor M.S."/>
            <person name="Jansen J."/>
            <person name="Van den Hoogen J."/>
            <person name="Gungor B."/>
            <person name="Hartog M."/>
            <person name="Hontelez J."/>
            <person name="Verver J."/>
            <person name="Yang W.-C."/>
            <person name="Schijlen E."/>
            <person name="Repin R."/>
            <person name="Schilthuizen M."/>
            <person name="Schranz E."/>
            <person name="Heidstra R."/>
            <person name="Miyata K."/>
            <person name="Fedorova E."/>
            <person name="Kohlen W."/>
            <person name="Bisseling T."/>
            <person name="Smit S."/>
            <person name="Geurts R."/>
        </authorList>
    </citation>
    <scope>NUCLEOTIDE SEQUENCE [LARGE SCALE GENOMIC DNA]</scope>
    <source>
        <strain evidence="15">cv. RG33-2</strain>
    </source>
</reference>
<evidence type="ECO:0000256" key="6">
    <source>
        <dbReference type="ARBA" id="ARBA00023136"/>
    </source>
</evidence>
<gene>
    <name evidence="14" type="ORF">TorRG33x02_139620</name>
</gene>
<feature type="transmembrane region" description="Helical" evidence="13">
    <location>
        <begin position="412"/>
        <end position="437"/>
    </location>
</feature>
<feature type="transmembrane region" description="Helical" evidence="13">
    <location>
        <begin position="541"/>
        <end position="560"/>
    </location>
</feature>
<feature type="transmembrane region" description="Helical" evidence="13">
    <location>
        <begin position="449"/>
        <end position="474"/>
    </location>
</feature>
<feature type="active site" evidence="10">
    <location>
        <position position="26"/>
    </location>
</feature>
<comment type="subcellular location">
    <subcellularLocation>
        <location evidence="1">Endomembrane system</location>
        <topology evidence="1">Multi-pass membrane protein</topology>
    </subcellularLocation>
</comment>
<dbReference type="InParanoid" id="A0A2P5EXQ5"/>
<dbReference type="PANTHER" id="PTHR13301">
    <property type="entry name" value="X-BOX TRANSCRIPTION FACTOR-RELATED"/>
    <property type="match status" value="1"/>
</dbReference>
<feature type="binding site" evidence="12">
    <location>
        <position position="197"/>
    </location>
    <ligand>
        <name>Mn(2+)</name>
        <dbReference type="ChEBI" id="CHEBI:29035"/>
    </ligand>
</feature>
<evidence type="ECO:0000256" key="12">
    <source>
        <dbReference type="PIRSR" id="PIRSR605150-3"/>
    </source>
</evidence>
<protein>
    <submittedName>
        <fullName evidence="14">Cellulose synthase</fullName>
    </submittedName>
</protein>
<evidence type="ECO:0000256" key="11">
    <source>
        <dbReference type="PIRSR" id="PIRSR605150-2"/>
    </source>
</evidence>
<dbReference type="STRING" id="63057.A0A2P5EXQ5"/>
<dbReference type="GO" id="GO:0071555">
    <property type="term" value="P:cell wall organization"/>
    <property type="evidence" value="ECO:0007669"/>
    <property type="project" value="UniProtKB-KW"/>
</dbReference>
<dbReference type="GO" id="GO:0030244">
    <property type="term" value="P:cellulose biosynthetic process"/>
    <property type="evidence" value="ECO:0007669"/>
    <property type="project" value="InterPro"/>
</dbReference>
<evidence type="ECO:0000256" key="7">
    <source>
        <dbReference type="ARBA" id="ARBA00023316"/>
    </source>
</evidence>
<evidence type="ECO:0000256" key="2">
    <source>
        <dbReference type="ARBA" id="ARBA00022676"/>
    </source>
</evidence>
<accession>A0A2P5EXQ5</accession>
<keyword evidence="5 13" id="KW-1133">Transmembrane helix</keyword>
<dbReference type="GO" id="GO:0012505">
    <property type="term" value="C:endomembrane system"/>
    <property type="evidence" value="ECO:0007669"/>
    <property type="project" value="UniProtKB-SubCell"/>
</dbReference>
<feature type="transmembrane region" description="Helical" evidence="13">
    <location>
        <begin position="494"/>
        <end position="520"/>
    </location>
</feature>
<evidence type="ECO:0000313" key="15">
    <source>
        <dbReference type="Proteomes" id="UP000237000"/>
    </source>
</evidence>
<evidence type="ECO:0000256" key="8">
    <source>
        <dbReference type="ARBA" id="ARBA00037405"/>
    </source>
</evidence>
<keyword evidence="3" id="KW-0808">Transferase</keyword>
<keyword evidence="6 13" id="KW-0472">Membrane</keyword>
<evidence type="ECO:0000256" key="3">
    <source>
        <dbReference type="ARBA" id="ARBA00022679"/>
    </source>
</evidence>
<feature type="binding site" evidence="11">
    <location>
        <position position="26"/>
    </location>
    <ligand>
        <name>UDP-alpha-D-glucose</name>
        <dbReference type="ChEBI" id="CHEBI:58885"/>
    </ligand>
</feature>
<dbReference type="GO" id="GO:0016020">
    <property type="term" value="C:membrane"/>
    <property type="evidence" value="ECO:0007669"/>
    <property type="project" value="InterPro"/>
</dbReference>